<evidence type="ECO:0000259" key="2">
    <source>
        <dbReference type="Pfam" id="PF13401"/>
    </source>
</evidence>
<dbReference type="GO" id="GO:0005524">
    <property type="term" value="F:ATP binding"/>
    <property type="evidence" value="ECO:0007669"/>
    <property type="project" value="UniProtKB-KW"/>
</dbReference>
<dbReference type="KEGG" id="scad:DN051_40715"/>
<dbReference type="Proteomes" id="UP000249616">
    <property type="component" value="Plasmid unnamed1"/>
</dbReference>
<evidence type="ECO:0000313" key="7">
    <source>
        <dbReference type="Proteomes" id="UP000249616"/>
    </source>
</evidence>
<reference evidence="5" key="2">
    <citation type="submission" date="2018-06" db="EMBL/GenBank/DDBJ databases">
        <authorList>
            <person name="Zhirakovskaya E."/>
        </authorList>
    </citation>
    <scope>NUCLEOTIDE SEQUENCE [LARGE SCALE GENOMIC DNA]</scope>
    <source>
        <strain evidence="5">ZFG47</strain>
        <plasmid evidence="5">unnamed1</plasmid>
    </source>
</reference>
<dbReference type="EMBL" id="CP030074">
    <property type="protein sequence ID" value="AWW43585.1"/>
    <property type="molecule type" value="Genomic_DNA"/>
</dbReference>
<dbReference type="Gene3D" id="3.40.50.300">
    <property type="entry name" value="P-loop containing nucleotide triphosphate hydrolases"/>
    <property type="match status" value="1"/>
</dbReference>
<feature type="region of interest" description="Disordered" evidence="1">
    <location>
        <begin position="1"/>
        <end position="20"/>
    </location>
</feature>
<keyword evidence="7" id="KW-1185">Reference proteome</keyword>
<dbReference type="AlphaFoldDB" id="A0A2Z4JBM1"/>
<dbReference type="PANTHER" id="PTHR35894">
    <property type="entry name" value="GENERAL SECRETION PATHWAY PROTEIN A-RELATED"/>
    <property type="match status" value="1"/>
</dbReference>
<keyword evidence="5" id="KW-0614">Plasmid</keyword>
<keyword evidence="4" id="KW-0547">Nucleotide-binding</keyword>
<protein>
    <submittedName>
        <fullName evidence="4">ATP-binding protein</fullName>
    </submittedName>
</protein>
<dbReference type="Proteomes" id="UP000249616">
    <property type="component" value="Chromosome"/>
</dbReference>
<dbReference type="KEGG" id="scad:DN051_40860"/>
<evidence type="ECO:0000313" key="4">
    <source>
        <dbReference type="EMBL" id="AWW42128.1"/>
    </source>
</evidence>
<gene>
    <name evidence="3" type="ORF">DN051_00095</name>
    <name evidence="4" type="ORF">DN051_40715</name>
    <name evidence="5" type="ORF">DN051_40860</name>
    <name evidence="6" type="ORF">DN051_44615</name>
</gene>
<evidence type="ECO:0000313" key="6">
    <source>
        <dbReference type="EMBL" id="AWW43585.1"/>
    </source>
</evidence>
<reference evidence="4 7" key="3">
    <citation type="journal article" date="2019" name="Int. J. Syst. Evol. Microbiol.">
        <title>Streptomyces cadmiisoli sp. nov., a novel actinomycete isolated from cadmium-contaminated soil.</title>
        <authorList>
            <person name="Li K."/>
            <person name="Tang X."/>
            <person name="Zhao J."/>
            <person name="Guo Y."/>
            <person name="Tang Y."/>
            <person name="Gao J."/>
        </authorList>
    </citation>
    <scope>NUCLEOTIDE SEQUENCE [LARGE SCALE GENOMIC DNA]</scope>
    <source>
        <strain evidence="4 7">ZFG47</strain>
    </source>
</reference>
<dbReference type="InterPro" id="IPR049945">
    <property type="entry name" value="AAA_22"/>
</dbReference>
<feature type="domain" description="ORC1/DEAH AAA+ ATPase" evidence="2">
    <location>
        <begin position="57"/>
        <end position="174"/>
    </location>
</feature>
<name>A0A2Z4JBM1_9ACTN</name>
<dbReference type="PANTHER" id="PTHR35894:SF1">
    <property type="entry name" value="PHOSPHORIBULOKINASE _ URIDINE KINASE FAMILY"/>
    <property type="match status" value="1"/>
</dbReference>
<organism evidence="4 7">
    <name type="scientific">Streptomyces cadmiisoli</name>
    <dbReference type="NCBI Taxonomy" id="2184053"/>
    <lineage>
        <taxon>Bacteria</taxon>
        <taxon>Bacillati</taxon>
        <taxon>Actinomycetota</taxon>
        <taxon>Actinomycetes</taxon>
        <taxon>Kitasatosporales</taxon>
        <taxon>Streptomycetaceae</taxon>
        <taxon>Streptomyces</taxon>
        <taxon>Streptomyces aurantiacus group</taxon>
    </lineage>
</organism>
<keyword evidence="4" id="KW-0067">ATP-binding</keyword>
<dbReference type="InterPro" id="IPR027417">
    <property type="entry name" value="P-loop_NTPase"/>
</dbReference>
<reference evidence="7" key="1">
    <citation type="submission" date="2018-06" db="EMBL/GenBank/DDBJ databases">
        <authorList>
            <person name="Li K."/>
        </authorList>
    </citation>
    <scope>NUCLEOTIDE SEQUENCE [LARGE SCALE GENOMIC DNA]</scope>
    <source>
        <strain evidence="7">ZFG47</strain>
        <plasmid evidence="7">unnamed1</plasmid>
    </source>
</reference>
<dbReference type="SUPFAM" id="SSF52540">
    <property type="entry name" value="P-loop containing nucleoside triphosphate hydrolases"/>
    <property type="match status" value="1"/>
</dbReference>
<dbReference type="KEGG" id="scad:DN051_00095"/>
<dbReference type="EMBL" id="CP030073">
    <property type="protein sequence ID" value="AWW35312.1"/>
    <property type="molecule type" value="Genomic_DNA"/>
</dbReference>
<dbReference type="InterPro" id="IPR052026">
    <property type="entry name" value="ExeA_AAA_ATPase_DNA-bind"/>
</dbReference>
<proteinExistence type="predicted"/>
<evidence type="ECO:0000256" key="1">
    <source>
        <dbReference type="SAM" id="MobiDB-lite"/>
    </source>
</evidence>
<dbReference type="KEGG" id="scad:DN051_44615"/>
<evidence type="ECO:0000313" key="3">
    <source>
        <dbReference type="EMBL" id="AWW35312.1"/>
    </source>
</evidence>
<accession>A0A2Z4JBM1</accession>
<evidence type="ECO:0000313" key="5">
    <source>
        <dbReference type="EMBL" id="AWW43003.1"/>
    </source>
</evidence>
<dbReference type="EMBL" id="CP030074">
    <property type="protein sequence ID" value="AWW43003.1"/>
    <property type="molecule type" value="Genomic_DNA"/>
</dbReference>
<dbReference type="Pfam" id="PF13401">
    <property type="entry name" value="AAA_22"/>
    <property type="match status" value="1"/>
</dbReference>
<dbReference type="GO" id="GO:0016887">
    <property type="term" value="F:ATP hydrolysis activity"/>
    <property type="evidence" value="ECO:0007669"/>
    <property type="project" value="InterPro"/>
</dbReference>
<sequence length="273" mass="29742">MLTDHPAALPDTGTQPLSPATAAAPRRLHFLGLAGARTVATPSLAAVEDALADAHGQRRFLCVLGDAGVGKTFAVHHCAHTRFPTTRLLLRLGARPTPADLRTHLHHTLGLPGTAPAAPALADTLIRRTLATQPYIVVVDEADRMPEACFEYLRFLYDATPSGLCVVLIAGQRGAKALRAQQMLATRTARWLTLYPLTRDQIPYAAQALHPMWQTTTPDQLLFLDGVFASGSLRRWALLTHHVQRTLKATGRHQPDPGLLQHTLNRIDTSCRP</sequence>
<geneLocation type="plasmid" evidence="5 7">
    <name>unnamed1</name>
</geneLocation>
<dbReference type="EMBL" id="CP030073">
    <property type="protein sequence ID" value="AWW42128.1"/>
    <property type="molecule type" value="Genomic_DNA"/>
</dbReference>